<organism evidence="2 3">
    <name type="scientific">Phytophthora lilii</name>
    <dbReference type="NCBI Taxonomy" id="2077276"/>
    <lineage>
        <taxon>Eukaryota</taxon>
        <taxon>Sar</taxon>
        <taxon>Stramenopiles</taxon>
        <taxon>Oomycota</taxon>
        <taxon>Peronosporomycetes</taxon>
        <taxon>Peronosporales</taxon>
        <taxon>Peronosporaceae</taxon>
        <taxon>Phytophthora</taxon>
    </lineage>
</organism>
<sequence>MATEVLSGFARTEAKAESKDSKDLAVDIDNKMNFAQFMELFCRVASAFHHKLLVREGAQLRRAVEACRLEFSLEVLLDHMSITLISNDGSLTKAASYLSQQEVSTFSAGIKQIGAGSFHSPRSELAEMATVVQSIRDVLRLDGADHAVSKKPKHQLKREGSLVMQGQLSRRPSSNPVEQESSGRSTPSIYASVPQQQTRLEESSKPPPQVVMIREVVMPPTLPADIIQLLEGALKSFNLTNAVNMQMALCALDSCKIRYEEQQSPPKDQSSGALDPPNAEVELFFALQAASVYDSARRDVQALMKYHEAMKLARQLPAQHPGRLLVKSCVGVTLFYIGELALAQQCHQIVLDTRKSAKGADAHHPDKRTAAKTCNSTNRSLVDTATAMNNLACCLSQDQSASSAKCLNNAYLLFKHARQIYADTFGPAHPRVGLITRNLDRVRACQNGVVCDAADALVRGEYAHVIPGSTFQIQAFEFVAKPLKSASSKGSKSGGKKKKKGAK</sequence>
<reference evidence="2" key="1">
    <citation type="submission" date="2023-04" db="EMBL/GenBank/DDBJ databases">
        <title>Phytophthora lilii NBRC 32176.</title>
        <authorList>
            <person name="Ichikawa N."/>
            <person name="Sato H."/>
            <person name="Tonouchi N."/>
        </authorList>
    </citation>
    <scope>NUCLEOTIDE SEQUENCE</scope>
    <source>
        <strain evidence="2">NBRC 32176</strain>
    </source>
</reference>
<evidence type="ECO:0000313" key="3">
    <source>
        <dbReference type="Proteomes" id="UP001165083"/>
    </source>
</evidence>
<comment type="caution">
    <text evidence="2">The sequence shown here is derived from an EMBL/GenBank/DDBJ whole genome shotgun (WGS) entry which is preliminary data.</text>
</comment>
<dbReference type="OrthoDB" id="626167at2759"/>
<feature type="compositionally biased region" description="Basic residues" evidence="1">
    <location>
        <begin position="494"/>
        <end position="503"/>
    </location>
</feature>
<feature type="region of interest" description="Disordered" evidence="1">
    <location>
        <begin position="146"/>
        <end position="207"/>
    </location>
</feature>
<dbReference type="Proteomes" id="UP001165083">
    <property type="component" value="Unassembled WGS sequence"/>
</dbReference>
<name>A0A9W6TFW0_9STRA</name>
<gene>
    <name evidence="2" type="ORF">Plil01_000171000</name>
</gene>
<proteinExistence type="predicted"/>
<accession>A0A9W6TFW0</accession>
<evidence type="ECO:0000313" key="2">
    <source>
        <dbReference type="EMBL" id="GMF10955.1"/>
    </source>
</evidence>
<dbReference type="InterPro" id="IPR011990">
    <property type="entry name" value="TPR-like_helical_dom_sf"/>
</dbReference>
<protein>
    <submittedName>
        <fullName evidence="2">Unnamed protein product</fullName>
    </submittedName>
</protein>
<evidence type="ECO:0000256" key="1">
    <source>
        <dbReference type="SAM" id="MobiDB-lite"/>
    </source>
</evidence>
<dbReference type="EMBL" id="BSXW01000058">
    <property type="protein sequence ID" value="GMF10955.1"/>
    <property type="molecule type" value="Genomic_DNA"/>
</dbReference>
<feature type="compositionally biased region" description="Polar residues" evidence="1">
    <location>
        <begin position="164"/>
        <end position="198"/>
    </location>
</feature>
<feature type="region of interest" description="Disordered" evidence="1">
    <location>
        <begin position="483"/>
        <end position="503"/>
    </location>
</feature>
<keyword evidence="3" id="KW-1185">Reference proteome</keyword>
<dbReference type="AlphaFoldDB" id="A0A9W6TFW0"/>
<dbReference type="Gene3D" id="1.25.40.10">
    <property type="entry name" value="Tetratricopeptide repeat domain"/>
    <property type="match status" value="1"/>
</dbReference>